<evidence type="ECO:0000256" key="1">
    <source>
        <dbReference type="SAM" id="SignalP"/>
    </source>
</evidence>
<dbReference type="OrthoDB" id="1373903at2"/>
<comment type="caution">
    <text evidence="2">The sequence shown here is derived from an EMBL/GenBank/DDBJ whole genome shotgun (WGS) entry which is preliminary data.</text>
</comment>
<feature type="chain" id="PRO_5020501166" description="DUF5017 domain-containing protein" evidence="1">
    <location>
        <begin position="19"/>
        <end position="195"/>
    </location>
</feature>
<reference evidence="3" key="1">
    <citation type="submission" date="2019-01" db="EMBL/GenBank/DDBJ databases">
        <title>Cytophagaceae bacterium strain CAR-16.</title>
        <authorList>
            <person name="Chen W.-M."/>
        </authorList>
    </citation>
    <scope>NUCLEOTIDE SEQUENCE [LARGE SCALE GENOMIC DNA]</scope>
    <source>
        <strain evidence="3">WWJ-16</strain>
    </source>
</reference>
<name>A0A4Q1K9Z5_9FLAO</name>
<dbReference type="AlphaFoldDB" id="A0A4Q1K9Z5"/>
<dbReference type="EMBL" id="SBKN01000003">
    <property type="protein sequence ID" value="RXR22922.1"/>
    <property type="molecule type" value="Genomic_DNA"/>
</dbReference>
<evidence type="ECO:0000313" key="3">
    <source>
        <dbReference type="Proteomes" id="UP000289857"/>
    </source>
</evidence>
<sequence length="195" mass="21535">MKKIIALFVLVVTTPFIGCDTNDDDFYNTEYVRVNGLINVETQSNYQVGDKLYINCNANRLVTEVGQTTPLDIRKTTNNAPSLSFSYVLEKQTSPTEWTTVTIPNAQIDLTAGAIESIGFYMATANYNALTDSYQFRAGLPLLSAGTYKLSYGYNSSATDVVELRSNSRSSDITLMIYTTSNAVNSEGNYIFTVN</sequence>
<accession>A0A4Q1K9Z5</accession>
<dbReference type="Proteomes" id="UP000289857">
    <property type="component" value="Unassembled WGS sequence"/>
</dbReference>
<proteinExistence type="predicted"/>
<keyword evidence="3" id="KW-1185">Reference proteome</keyword>
<evidence type="ECO:0008006" key="4">
    <source>
        <dbReference type="Google" id="ProtNLM"/>
    </source>
</evidence>
<dbReference type="RefSeq" id="WP_129461152.1">
    <property type="nucleotide sequence ID" value="NZ_SBKN01000003.1"/>
</dbReference>
<feature type="signal peptide" evidence="1">
    <location>
        <begin position="1"/>
        <end position="18"/>
    </location>
</feature>
<gene>
    <name evidence="2" type="ORF">EQG61_06740</name>
</gene>
<keyword evidence="1" id="KW-0732">Signal</keyword>
<organism evidence="2 3">
    <name type="scientific">Flavobacterium stagni</name>
    <dbReference type="NCBI Taxonomy" id="2506421"/>
    <lineage>
        <taxon>Bacteria</taxon>
        <taxon>Pseudomonadati</taxon>
        <taxon>Bacteroidota</taxon>
        <taxon>Flavobacteriia</taxon>
        <taxon>Flavobacteriales</taxon>
        <taxon>Flavobacteriaceae</taxon>
        <taxon>Flavobacterium</taxon>
    </lineage>
</organism>
<evidence type="ECO:0000313" key="2">
    <source>
        <dbReference type="EMBL" id="RXR22922.1"/>
    </source>
</evidence>
<protein>
    <recommendedName>
        <fullName evidence="4">DUF5017 domain-containing protein</fullName>
    </recommendedName>
</protein>